<gene>
    <name evidence="2" type="ORF">RhiirC2_870675</name>
</gene>
<protein>
    <submittedName>
        <fullName evidence="2">Uncharacterized protein</fullName>
    </submittedName>
</protein>
<dbReference type="EMBL" id="LLXL01002317">
    <property type="protein sequence ID" value="PKK61171.1"/>
    <property type="molecule type" value="Genomic_DNA"/>
</dbReference>
<evidence type="ECO:0000313" key="2">
    <source>
        <dbReference type="EMBL" id="PKK61171.1"/>
    </source>
</evidence>
<reference evidence="2 3" key="2">
    <citation type="submission" date="2017-10" db="EMBL/GenBank/DDBJ databases">
        <title>Extensive intraspecific genome diversity in a model arbuscular mycorrhizal fungus.</title>
        <authorList>
            <person name="Chen E.C.H."/>
            <person name="Morin E."/>
            <person name="Baudet D."/>
            <person name="Noel J."/>
            <person name="Ndikumana S."/>
            <person name="Charron P."/>
            <person name="St-Onge C."/>
            <person name="Giorgi J."/>
            <person name="Grigoriev I.V."/>
            <person name="Roux C."/>
            <person name="Martin F.M."/>
            <person name="Corradi N."/>
        </authorList>
    </citation>
    <scope>NUCLEOTIDE SEQUENCE [LARGE SCALE GENOMIC DNA]</scope>
    <source>
        <strain evidence="2 3">C2</strain>
    </source>
</reference>
<evidence type="ECO:0000256" key="1">
    <source>
        <dbReference type="SAM" id="Phobius"/>
    </source>
</evidence>
<keyword evidence="1" id="KW-1133">Transmembrane helix</keyword>
<dbReference type="VEuPathDB" id="FungiDB:RhiirA1_539352"/>
<comment type="caution">
    <text evidence="2">The sequence shown here is derived from an EMBL/GenBank/DDBJ whole genome shotgun (WGS) entry which is preliminary data.</text>
</comment>
<feature type="transmembrane region" description="Helical" evidence="1">
    <location>
        <begin position="7"/>
        <end position="30"/>
    </location>
</feature>
<evidence type="ECO:0000313" key="3">
    <source>
        <dbReference type="Proteomes" id="UP000233469"/>
    </source>
</evidence>
<dbReference type="Proteomes" id="UP000233469">
    <property type="component" value="Unassembled WGS sequence"/>
</dbReference>
<accession>A0A2N1MHN9</accession>
<feature type="transmembrane region" description="Helical" evidence="1">
    <location>
        <begin position="73"/>
        <end position="94"/>
    </location>
</feature>
<feature type="transmembrane region" description="Helical" evidence="1">
    <location>
        <begin position="42"/>
        <end position="61"/>
    </location>
</feature>
<dbReference type="AlphaFoldDB" id="A0A2N1MHN9"/>
<dbReference type="VEuPathDB" id="FungiDB:FUN_001713"/>
<name>A0A2N1MHN9_9GLOM</name>
<dbReference type="VEuPathDB" id="FungiDB:RhiirFUN_026218"/>
<feature type="transmembrane region" description="Helical" evidence="1">
    <location>
        <begin position="106"/>
        <end position="128"/>
    </location>
</feature>
<dbReference type="OrthoDB" id="2382902at2759"/>
<proteinExistence type="predicted"/>
<sequence length="156" mass="17854">MNRELRGMMIIIIESIIRIISSVLATYNAITMTESPYAIFDLIWIGVMWVHIILYIIGYMYRNPNMNIRKMRTISIMLMIFFSGCEVTLVVLTASLDNIVVIIDSVLKIIITGWGLFKFILTICILVYTSAKRSETQPLIAEIGINESSNREIENI</sequence>
<keyword evidence="1" id="KW-0812">Transmembrane</keyword>
<organism evidence="2 3">
    <name type="scientific">Rhizophagus irregularis</name>
    <dbReference type="NCBI Taxonomy" id="588596"/>
    <lineage>
        <taxon>Eukaryota</taxon>
        <taxon>Fungi</taxon>
        <taxon>Fungi incertae sedis</taxon>
        <taxon>Mucoromycota</taxon>
        <taxon>Glomeromycotina</taxon>
        <taxon>Glomeromycetes</taxon>
        <taxon>Glomerales</taxon>
        <taxon>Glomeraceae</taxon>
        <taxon>Rhizophagus</taxon>
    </lineage>
</organism>
<reference evidence="2 3" key="1">
    <citation type="submission" date="2016-04" db="EMBL/GenBank/DDBJ databases">
        <title>Genome analyses suggest a sexual origin of heterokaryosis in a supposedly ancient asexual fungus.</title>
        <authorList>
            <person name="Ropars J."/>
            <person name="Sedzielewska K."/>
            <person name="Noel J."/>
            <person name="Charron P."/>
            <person name="Farinelli L."/>
            <person name="Marton T."/>
            <person name="Kruger M."/>
            <person name="Pelin A."/>
            <person name="Brachmann A."/>
            <person name="Corradi N."/>
        </authorList>
    </citation>
    <scope>NUCLEOTIDE SEQUENCE [LARGE SCALE GENOMIC DNA]</scope>
    <source>
        <strain evidence="2 3">C2</strain>
    </source>
</reference>
<keyword evidence="1" id="KW-0472">Membrane</keyword>